<dbReference type="AlphaFoldDB" id="X1IE42"/>
<dbReference type="InterPro" id="IPR012334">
    <property type="entry name" value="Pectin_lyas_fold"/>
</dbReference>
<feature type="non-terminal residue" evidence="1">
    <location>
        <position position="264"/>
    </location>
</feature>
<proteinExistence type="predicted"/>
<accession>X1IE42</accession>
<evidence type="ECO:0008006" key="2">
    <source>
        <dbReference type="Google" id="ProtNLM"/>
    </source>
</evidence>
<comment type="caution">
    <text evidence="1">The sequence shown here is derived from an EMBL/GenBank/DDBJ whole genome shotgun (WGS) entry which is preliminary data.</text>
</comment>
<feature type="non-terminal residue" evidence="1">
    <location>
        <position position="1"/>
    </location>
</feature>
<protein>
    <recommendedName>
        <fullName evidence="2">Right handed beta helix domain-containing protein</fullName>
    </recommendedName>
</protein>
<reference evidence="1" key="1">
    <citation type="journal article" date="2014" name="Front. Microbiol.">
        <title>High frequency of phylogenetically diverse reductive dehalogenase-homologous genes in deep subseafloor sedimentary metagenomes.</title>
        <authorList>
            <person name="Kawai M."/>
            <person name="Futagami T."/>
            <person name="Toyoda A."/>
            <person name="Takaki Y."/>
            <person name="Nishi S."/>
            <person name="Hori S."/>
            <person name="Arai W."/>
            <person name="Tsubouchi T."/>
            <person name="Morono Y."/>
            <person name="Uchiyama I."/>
            <person name="Ito T."/>
            <person name="Fujiyama A."/>
            <person name="Inagaki F."/>
            <person name="Takami H."/>
        </authorList>
    </citation>
    <scope>NUCLEOTIDE SEQUENCE</scope>
    <source>
        <strain evidence="1">Expedition CK06-06</strain>
    </source>
</reference>
<organism evidence="1">
    <name type="scientific">marine sediment metagenome</name>
    <dbReference type="NCBI Taxonomy" id="412755"/>
    <lineage>
        <taxon>unclassified sequences</taxon>
        <taxon>metagenomes</taxon>
        <taxon>ecological metagenomes</taxon>
    </lineage>
</organism>
<evidence type="ECO:0000313" key="1">
    <source>
        <dbReference type="EMBL" id="GAH64389.1"/>
    </source>
</evidence>
<gene>
    <name evidence="1" type="ORF">S03H2_48437</name>
</gene>
<name>X1IE42_9ZZZZ</name>
<dbReference type="Gene3D" id="2.160.20.10">
    <property type="entry name" value="Single-stranded right-handed beta-helix, Pectin lyase-like"/>
    <property type="match status" value="1"/>
</dbReference>
<sequence>SAIDAANPGDTVFVYDGYYFEEIITNKTVILKGESNQNTIVWGGFNVSANSTTIEGFKIVYGMEWDPDNSGPNGIYKIGIYAKSSLNLFLNNSISNMLGGNGENRTGTWSRGGDGGAGCGIYLFNSEMNEIKKNNFSEITGGKGGLGDGGPTYGGDGGIGCAIYLHDSKSNIIINNTMFDLNGGKGGRGNGWLSNNLMGLGGIGCGIFLYQSDDNVMENTSIETVLGGNGEVGWNNNGGIGGTGSGFYIKDPFNNLLNLNYIYD</sequence>
<dbReference type="SUPFAM" id="SSF51126">
    <property type="entry name" value="Pectin lyase-like"/>
    <property type="match status" value="1"/>
</dbReference>
<dbReference type="InterPro" id="IPR011050">
    <property type="entry name" value="Pectin_lyase_fold/virulence"/>
</dbReference>
<dbReference type="EMBL" id="BARU01030537">
    <property type="protein sequence ID" value="GAH64389.1"/>
    <property type="molecule type" value="Genomic_DNA"/>
</dbReference>